<feature type="signal peptide" evidence="2">
    <location>
        <begin position="1"/>
        <end position="27"/>
    </location>
</feature>
<sequence>MDQSQSPCCAIFLTLSFLICCPIWIHAQSLYEQPISNPPTTWTNNFSAPLRDIELHEVLVAGQKLISNKSSTDWGEGLYALFLSNTKLVASMESDPPQHYYESNIEFEIPTDKTGRAYIRFEHGSFGGYNLSLAVKAQFMSLEADGHVRLYEWRRSDWEKASDLLSLFVGGCVYPMVCGNYGICSDEGQCSCPDQEDKTRTRYFKQKFERQPDLGCSLMRPISCEFPQFHSLVELKDISYSSFSTSTFVGETSLDYCKNTCLKTCSCKAVVFQKSLWNSSTGNCYLLPEVLSFTDSRTANMTIAYVKFQNPPKMETKSAAIALGTSLGALFGSDFKKRPSMAVVIQALEGVVNIEHNLDYNLTDQQVPRRTIAAMEDNQDVAGDVTLLMPSVLSGPRS</sequence>
<evidence type="ECO:0000256" key="1">
    <source>
        <dbReference type="ARBA" id="ARBA00022729"/>
    </source>
</evidence>
<gene>
    <name evidence="4" type="ORF">Acr_19g0005250</name>
</gene>
<dbReference type="InterPro" id="IPR051343">
    <property type="entry name" value="G-type_lectin_kinases/EP1-like"/>
</dbReference>
<organism evidence="4 5">
    <name type="scientific">Actinidia rufa</name>
    <dbReference type="NCBI Taxonomy" id="165716"/>
    <lineage>
        <taxon>Eukaryota</taxon>
        <taxon>Viridiplantae</taxon>
        <taxon>Streptophyta</taxon>
        <taxon>Embryophyta</taxon>
        <taxon>Tracheophyta</taxon>
        <taxon>Spermatophyta</taxon>
        <taxon>Magnoliopsida</taxon>
        <taxon>eudicotyledons</taxon>
        <taxon>Gunneridae</taxon>
        <taxon>Pentapetalae</taxon>
        <taxon>asterids</taxon>
        <taxon>Ericales</taxon>
        <taxon>Actinidiaceae</taxon>
        <taxon>Actinidia</taxon>
    </lineage>
</organism>
<dbReference type="InterPro" id="IPR003609">
    <property type="entry name" value="Pan_app"/>
</dbReference>
<evidence type="ECO:0000259" key="3">
    <source>
        <dbReference type="PROSITE" id="PS50948"/>
    </source>
</evidence>
<dbReference type="SMART" id="SM00473">
    <property type="entry name" value="PAN_AP"/>
    <property type="match status" value="1"/>
</dbReference>
<dbReference type="AlphaFoldDB" id="A0A7J0GA63"/>
<proteinExistence type="predicted"/>
<dbReference type="PANTHER" id="PTHR47976">
    <property type="entry name" value="G-TYPE LECTIN S-RECEPTOR-LIKE SERINE/THREONINE-PROTEIN KINASE SD2-5"/>
    <property type="match status" value="1"/>
</dbReference>
<protein>
    <recommendedName>
        <fullName evidence="3">Apple domain-containing protein</fullName>
    </recommendedName>
</protein>
<dbReference type="PANTHER" id="PTHR47976:SF30">
    <property type="entry name" value="RECEPTOR-LIKE SERINE_THREONINE-PROTEIN KINASE"/>
    <property type="match status" value="1"/>
</dbReference>
<evidence type="ECO:0000256" key="2">
    <source>
        <dbReference type="SAM" id="SignalP"/>
    </source>
</evidence>
<accession>A0A7J0GA63</accession>
<dbReference type="OrthoDB" id="4062651at2759"/>
<feature type="chain" id="PRO_5029867791" description="Apple domain-containing protein" evidence="2">
    <location>
        <begin position="28"/>
        <end position="398"/>
    </location>
</feature>
<reference evidence="4 5" key="1">
    <citation type="submission" date="2019-07" db="EMBL/GenBank/DDBJ databases">
        <title>De Novo Assembly of kiwifruit Actinidia rufa.</title>
        <authorList>
            <person name="Sugita-Konishi S."/>
            <person name="Sato K."/>
            <person name="Mori E."/>
            <person name="Abe Y."/>
            <person name="Kisaki G."/>
            <person name="Hamano K."/>
            <person name="Suezawa K."/>
            <person name="Otani M."/>
            <person name="Fukuda T."/>
            <person name="Manabe T."/>
            <person name="Gomi K."/>
            <person name="Tabuchi M."/>
            <person name="Akimitsu K."/>
            <person name="Kataoka I."/>
        </authorList>
    </citation>
    <scope>NUCLEOTIDE SEQUENCE [LARGE SCALE GENOMIC DNA]</scope>
    <source>
        <strain evidence="5">cv. Fuchu</strain>
    </source>
</reference>
<keyword evidence="1 2" id="KW-0732">Signal</keyword>
<dbReference type="Proteomes" id="UP000585474">
    <property type="component" value="Unassembled WGS sequence"/>
</dbReference>
<name>A0A7J0GA63_9ERIC</name>
<dbReference type="EMBL" id="BJWL01000019">
    <property type="protein sequence ID" value="GFZ07588.1"/>
    <property type="molecule type" value="Genomic_DNA"/>
</dbReference>
<comment type="caution">
    <text evidence="4">The sequence shown here is derived from an EMBL/GenBank/DDBJ whole genome shotgun (WGS) entry which is preliminary data.</text>
</comment>
<dbReference type="PROSITE" id="PS50948">
    <property type="entry name" value="PAN"/>
    <property type="match status" value="1"/>
</dbReference>
<evidence type="ECO:0000313" key="5">
    <source>
        <dbReference type="Proteomes" id="UP000585474"/>
    </source>
</evidence>
<keyword evidence="5" id="KW-1185">Reference proteome</keyword>
<feature type="domain" description="Apple" evidence="3">
    <location>
        <begin position="224"/>
        <end position="310"/>
    </location>
</feature>
<evidence type="ECO:0000313" key="4">
    <source>
        <dbReference type="EMBL" id="GFZ07588.1"/>
    </source>
</evidence>